<evidence type="ECO:0000313" key="1">
    <source>
        <dbReference type="EMBL" id="RCW69145.1"/>
    </source>
</evidence>
<dbReference type="RefSeq" id="WP_114469579.1">
    <property type="nucleotide sequence ID" value="NZ_QPJK01000006.1"/>
</dbReference>
<dbReference type="Proteomes" id="UP000252884">
    <property type="component" value="Unassembled WGS sequence"/>
</dbReference>
<dbReference type="AlphaFoldDB" id="A0A368XMR8"/>
<organism evidence="1 2">
    <name type="scientific">Pseudorhodoferax soli</name>
    <dbReference type="NCBI Taxonomy" id="545864"/>
    <lineage>
        <taxon>Bacteria</taxon>
        <taxon>Pseudomonadati</taxon>
        <taxon>Pseudomonadota</taxon>
        <taxon>Betaproteobacteria</taxon>
        <taxon>Burkholderiales</taxon>
        <taxon>Comamonadaceae</taxon>
    </lineage>
</organism>
<keyword evidence="2" id="KW-1185">Reference proteome</keyword>
<sequence length="82" mass="9139">MHDAAEPGWRQAEQVILDYLARHPLAADSEQGIAQWWLGTAGVLVTAQELQQALAALVRQGRIERVPLPDHGAIYRAPRPRH</sequence>
<protein>
    <submittedName>
        <fullName evidence="1">Uncharacterized protein</fullName>
    </submittedName>
</protein>
<gene>
    <name evidence="1" type="ORF">DES41_10616</name>
</gene>
<dbReference type="OrthoDB" id="9794260at2"/>
<accession>A0A368XMR8</accession>
<proteinExistence type="predicted"/>
<name>A0A368XMR8_9BURK</name>
<comment type="caution">
    <text evidence="1">The sequence shown here is derived from an EMBL/GenBank/DDBJ whole genome shotgun (WGS) entry which is preliminary data.</text>
</comment>
<reference evidence="1 2" key="1">
    <citation type="submission" date="2018-07" db="EMBL/GenBank/DDBJ databases">
        <title>Genomic Encyclopedia of Type Strains, Phase IV (KMG-IV): sequencing the most valuable type-strain genomes for metagenomic binning, comparative biology and taxonomic classification.</title>
        <authorList>
            <person name="Goeker M."/>
        </authorList>
    </citation>
    <scope>NUCLEOTIDE SEQUENCE [LARGE SCALE GENOMIC DNA]</scope>
    <source>
        <strain evidence="1 2">DSM 21634</strain>
    </source>
</reference>
<evidence type="ECO:0000313" key="2">
    <source>
        <dbReference type="Proteomes" id="UP000252884"/>
    </source>
</evidence>
<dbReference type="EMBL" id="QPJK01000006">
    <property type="protein sequence ID" value="RCW69145.1"/>
    <property type="molecule type" value="Genomic_DNA"/>
</dbReference>